<dbReference type="AlphaFoldDB" id="A0A224YIB4"/>
<accession>A0A224YIB4</accession>
<feature type="region of interest" description="Disordered" evidence="1">
    <location>
        <begin position="85"/>
        <end position="105"/>
    </location>
</feature>
<evidence type="ECO:0000313" key="2">
    <source>
        <dbReference type="EMBL" id="MAA13530.1"/>
    </source>
</evidence>
<name>A0A224YIB4_9ACAR</name>
<sequence>MKRPLKCFLVGDCNQPVSCTRQRNGTLLLSASISLTSCDCRRSNYGEISLSRSSDVVCKNFPFLQSNVRPQRFTASLWSDEEERLAHGSVATTPETVKSVEMPTS</sequence>
<proteinExistence type="predicted"/>
<dbReference type="EMBL" id="GFPF01002384">
    <property type="protein sequence ID" value="MAA13530.1"/>
    <property type="molecule type" value="Transcribed_RNA"/>
</dbReference>
<evidence type="ECO:0000256" key="1">
    <source>
        <dbReference type="SAM" id="MobiDB-lite"/>
    </source>
</evidence>
<reference evidence="2" key="1">
    <citation type="journal article" date="2017" name="Parasit. Vectors">
        <title>Sialotranscriptomics of Rhipicephalus zambeziensis reveals intricate expression profiles of secretory proteins and suggests tight temporal transcriptional regulation during blood-feeding.</title>
        <authorList>
            <person name="de Castro M.H."/>
            <person name="de Klerk D."/>
            <person name="Pienaar R."/>
            <person name="Rees D.J.G."/>
            <person name="Mans B.J."/>
        </authorList>
    </citation>
    <scope>NUCLEOTIDE SEQUENCE</scope>
    <source>
        <tissue evidence="2">Salivary glands</tissue>
    </source>
</reference>
<protein>
    <submittedName>
        <fullName evidence="2">Uncharacterized protein</fullName>
    </submittedName>
</protein>
<feature type="compositionally biased region" description="Polar residues" evidence="1">
    <location>
        <begin position="90"/>
        <end position="105"/>
    </location>
</feature>
<organism evidence="2">
    <name type="scientific">Rhipicephalus zambeziensis</name>
    <dbReference type="NCBI Taxonomy" id="60191"/>
    <lineage>
        <taxon>Eukaryota</taxon>
        <taxon>Metazoa</taxon>
        <taxon>Ecdysozoa</taxon>
        <taxon>Arthropoda</taxon>
        <taxon>Chelicerata</taxon>
        <taxon>Arachnida</taxon>
        <taxon>Acari</taxon>
        <taxon>Parasitiformes</taxon>
        <taxon>Ixodida</taxon>
        <taxon>Ixodoidea</taxon>
        <taxon>Ixodidae</taxon>
        <taxon>Rhipicephalinae</taxon>
        <taxon>Rhipicephalus</taxon>
        <taxon>Rhipicephalus</taxon>
    </lineage>
</organism>